<geneLocation type="plasmid" evidence="1">
    <name>ECO37P2</name>
</geneLocation>
<dbReference type="AlphaFoldDB" id="A0A191T952"/>
<dbReference type="EMBL" id="KU963390">
    <property type="protein sequence ID" value="ANI75628.1"/>
    <property type="molecule type" value="Genomic_DNA"/>
</dbReference>
<keyword evidence="1" id="KW-0614">Plasmid</keyword>
<organism evidence="1">
    <name type="scientific">Escherichia coli</name>
    <dbReference type="NCBI Taxonomy" id="562"/>
    <lineage>
        <taxon>Bacteria</taxon>
        <taxon>Pseudomonadati</taxon>
        <taxon>Pseudomonadota</taxon>
        <taxon>Gammaproteobacteria</taxon>
        <taxon>Enterobacterales</taxon>
        <taxon>Enterobacteriaceae</taxon>
        <taxon>Escherichia</taxon>
    </lineage>
</organism>
<proteinExistence type="predicted"/>
<evidence type="ECO:0008006" key="2">
    <source>
        <dbReference type="Google" id="ProtNLM"/>
    </source>
</evidence>
<dbReference type="RefSeq" id="WP_103246024.1">
    <property type="nucleotide sequence ID" value="NZ_KU963390.1"/>
</dbReference>
<dbReference type="SUPFAM" id="SSF116734">
    <property type="entry name" value="DNA methylase specificity domain"/>
    <property type="match status" value="1"/>
</dbReference>
<reference evidence="1" key="1">
    <citation type="submission" date="2016-03" db="EMBL/GenBank/DDBJ databases">
        <title>Resistome analysis of KPC-2-producing Escherichia coli ST224 strain isolated in Brazil using whole genome sequencing.</title>
        <authorList>
            <person name="Rossi I.G."/>
            <person name="Araujo B.F."/>
            <person name="Cerdeira L.T."/>
            <person name="Campos P.A."/>
            <person name="Royer S."/>
            <person name="Ferreira M.L."/>
            <person name="Batistao D.W.F."/>
            <person name="Souza T.A."/>
            <person name="Vancan S.I.S."/>
            <person name="Lincopan N."/>
            <person name="Gontijo-Filho P.P."/>
            <person name="Ribas R.M."/>
        </authorList>
    </citation>
    <scope>NUCLEOTIDE SEQUENCE</scope>
    <source>
        <strain evidence="1">ECO37</strain>
        <plasmid evidence="1">ECO37P2</plasmid>
    </source>
</reference>
<name>A0A191T952_ECOLX</name>
<sequence>MKLSDVATIKTNFPDADFWIVRRGSLKTVGEPSYTFNPESIGIKVTRPEMVLSRYLYYCFLHLHQSKVWEPVATGSLSLVNIKVSDVKNIVLEPR</sequence>
<accession>A0A191T952</accession>
<protein>
    <recommendedName>
        <fullName evidence="2">Restriction endonuclease subunit S</fullName>
    </recommendedName>
</protein>
<evidence type="ECO:0000313" key="1">
    <source>
        <dbReference type="EMBL" id="ANI75628.1"/>
    </source>
</evidence>